<dbReference type="PANTHER" id="PTHR11524:SF16">
    <property type="entry name" value="LARGE RIBOSOMAL SUBUNIT PROTEIN UL30"/>
    <property type="match status" value="1"/>
</dbReference>
<organism evidence="6">
    <name type="scientific">Pseudictyota dubia</name>
    <dbReference type="NCBI Taxonomy" id="2749911"/>
    <lineage>
        <taxon>Eukaryota</taxon>
        <taxon>Sar</taxon>
        <taxon>Stramenopiles</taxon>
        <taxon>Ochrophyta</taxon>
        <taxon>Bacillariophyta</taxon>
        <taxon>Mediophyceae</taxon>
        <taxon>Biddulphiophycidae</taxon>
        <taxon>Eupodiscales</taxon>
        <taxon>Odontellaceae</taxon>
        <taxon>Pseudictyota</taxon>
    </lineage>
</organism>
<evidence type="ECO:0000256" key="1">
    <source>
        <dbReference type="ARBA" id="ARBA00007594"/>
    </source>
</evidence>
<reference evidence="6" key="1">
    <citation type="submission" date="2021-01" db="EMBL/GenBank/DDBJ databases">
        <authorList>
            <person name="Corre E."/>
            <person name="Pelletier E."/>
            <person name="Niang G."/>
            <person name="Scheremetjew M."/>
            <person name="Finn R."/>
            <person name="Kale V."/>
            <person name="Holt S."/>
            <person name="Cochrane G."/>
            <person name="Meng A."/>
            <person name="Brown T."/>
            <person name="Cohen L."/>
        </authorList>
    </citation>
    <scope>NUCLEOTIDE SEQUENCE</scope>
    <source>
        <strain evidence="6">CCMP147</strain>
    </source>
</reference>
<keyword evidence="3" id="KW-0687">Ribonucleoprotein</keyword>
<dbReference type="CDD" id="cd01657">
    <property type="entry name" value="Ribosomal_L7_archeal_euk"/>
    <property type="match status" value="1"/>
</dbReference>
<dbReference type="InterPro" id="IPR016082">
    <property type="entry name" value="Ribosomal_uL30_ferredoxin-like"/>
</dbReference>
<protein>
    <recommendedName>
        <fullName evidence="5">Large ribosomal subunit protein uL30-like ferredoxin-like fold domain-containing protein</fullName>
    </recommendedName>
</protein>
<dbReference type="FunFam" id="3.30.1390.20:FF:000004">
    <property type="entry name" value="60S ribosomal protein L7"/>
    <property type="match status" value="1"/>
</dbReference>
<sequence length="268" mass="30541">MKAKREAAKPRGNRKVFDNRRRPVRVIKPEKFLARSTQRRNHDIRYKRVNRKGMQKRASNRREERTKTVAKVGEDEAEYSGRGGARTADLEDKDKKEVTYASNSVGASVVFAVRVRNVAGVPSNVKKALARLRLRHENEGVFLKYDESTRKMLHLVEPWVSYGVVSKSTTTDLINRRGHGRIEGKRVPLSDNTIIEKALGDSGIICVEDLVHEIQSASESFRTASSFLWPFRLTGIHSKFQKQKLNKKDGGDYGDCGEEMDDLIRQML</sequence>
<comment type="similarity">
    <text evidence="1">Belongs to the universal ribosomal protein uL30 family.</text>
</comment>
<feature type="domain" description="Large ribosomal subunit protein uL30-like ferredoxin-like fold" evidence="5">
    <location>
        <begin position="111"/>
        <end position="160"/>
    </location>
</feature>
<feature type="region of interest" description="Disordered" evidence="4">
    <location>
        <begin position="1"/>
        <end position="23"/>
    </location>
</feature>
<evidence type="ECO:0000256" key="4">
    <source>
        <dbReference type="SAM" id="MobiDB-lite"/>
    </source>
</evidence>
<accession>A0A7R9VMN8</accession>
<evidence type="ECO:0000256" key="2">
    <source>
        <dbReference type="ARBA" id="ARBA00022980"/>
    </source>
</evidence>
<dbReference type="GO" id="GO:0000463">
    <property type="term" value="P:maturation of LSU-rRNA from tricistronic rRNA transcript (SSU-rRNA, 5.8S rRNA, LSU-rRNA)"/>
    <property type="evidence" value="ECO:0007669"/>
    <property type="project" value="TreeGrafter"/>
</dbReference>
<dbReference type="AlphaFoldDB" id="A0A7R9VMN8"/>
<evidence type="ECO:0000256" key="3">
    <source>
        <dbReference type="ARBA" id="ARBA00023274"/>
    </source>
</evidence>
<gene>
    <name evidence="6" type="ORF">TDUB1175_LOCUS4405</name>
</gene>
<dbReference type="InterPro" id="IPR039699">
    <property type="entry name" value="Ribosomal_uL30"/>
</dbReference>
<evidence type="ECO:0000313" key="6">
    <source>
        <dbReference type="EMBL" id="CAD8299387.1"/>
    </source>
</evidence>
<dbReference type="SUPFAM" id="SSF55129">
    <property type="entry name" value="Ribosomal protein L30p/L7e"/>
    <property type="match status" value="1"/>
</dbReference>
<dbReference type="InterPro" id="IPR036919">
    <property type="entry name" value="Ribo_uL30_ferredoxin-like_sf"/>
</dbReference>
<dbReference type="InterPro" id="IPR035808">
    <property type="entry name" value="Ribosomal_uL30_euk_arc"/>
</dbReference>
<keyword evidence="2" id="KW-0689">Ribosomal protein</keyword>
<dbReference type="GO" id="GO:0003735">
    <property type="term" value="F:structural constituent of ribosome"/>
    <property type="evidence" value="ECO:0007669"/>
    <property type="project" value="TreeGrafter"/>
</dbReference>
<dbReference type="Gene3D" id="3.30.1390.20">
    <property type="entry name" value="Ribosomal protein L30, ferredoxin-like fold domain"/>
    <property type="match status" value="1"/>
</dbReference>
<dbReference type="Pfam" id="PF00327">
    <property type="entry name" value="Ribosomal_L30"/>
    <property type="match status" value="1"/>
</dbReference>
<dbReference type="Gene3D" id="1.10.15.30">
    <property type="match status" value="1"/>
</dbReference>
<dbReference type="PANTHER" id="PTHR11524">
    <property type="entry name" value="60S RIBOSOMAL PROTEIN L7"/>
    <property type="match status" value="1"/>
</dbReference>
<dbReference type="EMBL" id="HBED01008943">
    <property type="protein sequence ID" value="CAD8299387.1"/>
    <property type="molecule type" value="Transcribed_RNA"/>
</dbReference>
<name>A0A7R9VMN8_9STRA</name>
<dbReference type="GO" id="GO:0003723">
    <property type="term" value="F:RNA binding"/>
    <property type="evidence" value="ECO:0007669"/>
    <property type="project" value="TreeGrafter"/>
</dbReference>
<feature type="region of interest" description="Disordered" evidence="4">
    <location>
        <begin position="51"/>
        <end position="90"/>
    </location>
</feature>
<proteinExistence type="inferred from homology"/>
<evidence type="ECO:0000259" key="5">
    <source>
        <dbReference type="Pfam" id="PF00327"/>
    </source>
</evidence>
<dbReference type="GO" id="GO:0022625">
    <property type="term" value="C:cytosolic large ribosomal subunit"/>
    <property type="evidence" value="ECO:0007669"/>
    <property type="project" value="TreeGrafter"/>
</dbReference>